<dbReference type="EMBL" id="JBHRWR010000009">
    <property type="protein sequence ID" value="MFC3574696.1"/>
    <property type="molecule type" value="Genomic_DNA"/>
</dbReference>
<evidence type="ECO:0000313" key="3">
    <source>
        <dbReference type="EMBL" id="MFC3574696.1"/>
    </source>
</evidence>
<keyword evidence="4" id="KW-1185">Reference proteome</keyword>
<feature type="signal peptide" evidence="2">
    <location>
        <begin position="1"/>
        <end position="33"/>
    </location>
</feature>
<keyword evidence="2" id="KW-0732">Signal</keyword>
<protein>
    <recommendedName>
        <fullName evidence="5">Secreted protein</fullName>
    </recommendedName>
</protein>
<evidence type="ECO:0000313" key="4">
    <source>
        <dbReference type="Proteomes" id="UP001595701"/>
    </source>
</evidence>
<reference evidence="4" key="1">
    <citation type="journal article" date="2019" name="Int. J. Syst. Evol. Microbiol.">
        <title>The Global Catalogue of Microorganisms (GCM) 10K type strain sequencing project: providing services to taxonomists for standard genome sequencing and annotation.</title>
        <authorList>
            <consortium name="The Broad Institute Genomics Platform"/>
            <consortium name="The Broad Institute Genome Sequencing Center for Infectious Disease"/>
            <person name="Wu L."/>
            <person name="Ma J."/>
        </authorList>
    </citation>
    <scope>NUCLEOTIDE SEQUENCE [LARGE SCALE GENOMIC DNA]</scope>
    <source>
        <strain evidence="4">CGMCC 4.7035</strain>
    </source>
</reference>
<evidence type="ECO:0008006" key="5">
    <source>
        <dbReference type="Google" id="ProtNLM"/>
    </source>
</evidence>
<proteinExistence type="predicted"/>
<evidence type="ECO:0000256" key="1">
    <source>
        <dbReference type="SAM" id="MobiDB-lite"/>
    </source>
</evidence>
<dbReference type="RefSeq" id="WP_310769286.1">
    <property type="nucleotide sequence ID" value="NZ_JBHRWR010000009.1"/>
</dbReference>
<gene>
    <name evidence="3" type="ORF">ACFOZ0_15715</name>
</gene>
<evidence type="ECO:0000256" key="2">
    <source>
        <dbReference type="SAM" id="SignalP"/>
    </source>
</evidence>
<name>A0ABV7SDV7_9ACTN</name>
<sequence>MARGTTVRFALTILSAVLLALQLFAPTASVASAHSTHVTAAGSPEPVASKRTDGADEVVTCGDLEHSAGPTGPLRTRDRHRTAADSVPEPPALVLLAHDEPAARPPAARPAALRVSRSSTAHSPAALQVFRH</sequence>
<organism evidence="3 4">
    <name type="scientific">Streptomyces yaanensis</name>
    <dbReference type="NCBI Taxonomy" id="1142239"/>
    <lineage>
        <taxon>Bacteria</taxon>
        <taxon>Bacillati</taxon>
        <taxon>Actinomycetota</taxon>
        <taxon>Actinomycetes</taxon>
        <taxon>Kitasatosporales</taxon>
        <taxon>Streptomycetaceae</taxon>
        <taxon>Streptomyces</taxon>
    </lineage>
</organism>
<feature type="chain" id="PRO_5046949182" description="Secreted protein" evidence="2">
    <location>
        <begin position="34"/>
        <end position="132"/>
    </location>
</feature>
<dbReference type="Proteomes" id="UP001595701">
    <property type="component" value="Unassembled WGS sequence"/>
</dbReference>
<accession>A0ABV7SDV7</accession>
<feature type="region of interest" description="Disordered" evidence="1">
    <location>
        <begin position="33"/>
        <end position="132"/>
    </location>
</feature>
<comment type="caution">
    <text evidence="3">The sequence shown here is derived from an EMBL/GenBank/DDBJ whole genome shotgun (WGS) entry which is preliminary data.</text>
</comment>